<reference evidence="2 3" key="1">
    <citation type="submission" date="2019-11" db="EMBL/GenBank/DDBJ databases">
        <title>Whole genome sequence of Oryza granulata.</title>
        <authorList>
            <person name="Li W."/>
        </authorList>
    </citation>
    <scope>NUCLEOTIDE SEQUENCE [LARGE SCALE GENOMIC DNA]</scope>
    <source>
        <strain evidence="3">cv. Menghai</strain>
        <tissue evidence="2">Leaf</tissue>
    </source>
</reference>
<accession>A0A6G1E7H6</accession>
<dbReference type="EMBL" id="SPHZ02000005">
    <property type="protein sequence ID" value="KAF0921055.1"/>
    <property type="molecule type" value="Genomic_DNA"/>
</dbReference>
<comment type="caution">
    <text evidence="2">The sequence shown here is derived from an EMBL/GenBank/DDBJ whole genome shotgun (WGS) entry which is preliminary data.</text>
</comment>
<proteinExistence type="predicted"/>
<protein>
    <submittedName>
        <fullName evidence="2">Uncharacterized protein</fullName>
    </submittedName>
</protein>
<sequence length="82" mass="8812">MKMTLTPERHPFVGSPWGFTDPKPRPSKEVGPDLDPEAPSSLWAGEAEAIAALLEANLPPRRGQPLGAHRSQGGWSNLGAWS</sequence>
<feature type="region of interest" description="Disordered" evidence="1">
    <location>
        <begin position="59"/>
        <end position="82"/>
    </location>
</feature>
<keyword evidence="3" id="KW-1185">Reference proteome</keyword>
<gene>
    <name evidence="2" type="ORF">E2562_038405</name>
</gene>
<evidence type="ECO:0000313" key="3">
    <source>
        <dbReference type="Proteomes" id="UP000479710"/>
    </source>
</evidence>
<name>A0A6G1E7H6_9ORYZ</name>
<organism evidence="2 3">
    <name type="scientific">Oryza meyeriana var. granulata</name>
    <dbReference type="NCBI Taxonomy" id="110450"/>
    <lineage>
        <taxon>Eukaryota</taxon>
        <taxon>Viridiplantae</taxon>
        <taxon>Streptophyta</taxon>
        <taxon>Embryophyta</taxon>
        <taxon>Tracheophyta</taxon>
        <taxon>Spermatophyta</taxon>
        <taxon>Magnoliopsida</taxon>
        <taxon>Liliopsida</taxon>
        <taxon>Poales</taxon>
        <taxon>Poaceae</taxon>
        <taxon>BOP clade</taxon>
        <taxon>Oryzoideae</taxon>
        <taxon>Oryzeae</taxon>
        <taxon>Oryzinae</taxon>
        <taxon>Oryza</taxon>
        <taxon>Oryza meyeriana</taxon>
    </lineage>
</organism>
<dbReference type="AlphaFoldDB" id="A0A6G1E7H6"/>
<evidence type="ECO:0000256" key="1">
    <source>
        <dbReference type="SAM" id="MobiDB-lite"/>
    </source>
</evidence>
<feature type="region of interest" description="Disordered" evidence="1">
    <location>
        <begin position="1"/>
        <end position="39"/>
    </location>
</feature>
<evidence type="ECO:0000313" key="2">
    <source>
        <dbReference type="EMBL" id="KAF0921055.1"/>
    </source>
</evidence>
<feature type="compositionally biased region" description="Basic and acidic residues" evidence="1">
    <location>
        <begin position="22"/>
        <end position="31"/>
    </location>
</feature>
<dbReference type="Proteomes" id="UP000479710">
    <property type="component" value="Unassembled WGS sequence"/>
</dbReference>